<keyword evidence="3" id="KW-1185">Reference proteome</keyword>
<dbReference type="InterPro" id="IPR045176">
    <property type="entry name" value="Got1"/>
</dbReference>
<dbReference type="GO" id="GO:0006888">
    <property type="term" value="P:endoplasmic reticulum to Golgi vesicle-mediated transport"/>
    <property type="evidence" value="ECO:0007669"/>
    <property type="project" value="InterPro"/>
</dbReference>
<evidence type="ECO:0000313" key="3">
    <source>
        <dbReference type="Proteomes" id="UP000034350"/>
    </source>
</evidence>
<feature type="transmembrane region" description="Helical" evidence="1">
    <location>
        <begin position="6"/>
        <end position="25"/>
    </location>
</feature>
<evidence type="ECO:0000256" key="1">
    <source>
        <dbReference type="SAM" id="Phobius"/>
    </source>
</evidence>
<evidence type="ECO:0000313" key="2">
    <source>
        <dbReference type="EMBL" id="KKO76057.1"/>
    </source>
</evidence>
<dbReference type="RefSeq" id="XP_024331799.1">
    <property type="nucleotide sequence ID" value="XM_024476271.1"/>
</dbReference>
<reference evidence="2 3" key="1">
    <citation type="journal article" date="2015" name="Environ. Microbiol.">
        <title>Genome analyses suggest the presence of polyploidy and recent human-driven expansions in eight global populations of the honeybee pathogen Nosema ceranae.</title>
        <authorList>
            <person name="Pelin A."/>
            <person name="Selman M."/>
            <person name="Aris-Brosou S."/>
            <person name="Farinelli L."/>
            <person name="Corradi N."/>
        </authorList>
    </citation>
    <scope>NUCLEOTIDE SEQUENCE [LARGE SCALE GENOMIC DNA]</scope>
    <source>
        <strain evidence="2 3">PA08 1199</strain>
    </source>
</reference>
<sequence length="116" mass="12850">MNLRETGVIVILIGISVFLLGFIMLADKALMICGNILVSIGILILTRSRLFNLLHIDKLQGTVLFILGFMFILYGFVFLGFILEVVGLSLLLKESIPSFKTILKGLILGRALKKIK</sequence>
<comment type="caution">
    <text evidence="2">The sequence shown here is derived from an EMBL/GenBank/DDBJ whole genome shotgun (WGS) entry which is preliminary data.</text>
</comment>
<accession>A0A0F9YUC3</accession>
<dbReference type="VEuPathDB" id="MicrosporidiaDB:G9O61_00g005260"/>
<dbReference type="Proteomes" id="UP000034350">
    <property type="component" value="Unassembled WGS sequence"/>
</dbReference>
<keyword evidence="1" id="KW-1133">Transmembrane helix</keyword>
<name>A0A0F9YUC3_9MICR</name>
<gene>
    <name evidence="2" type="ORF">AAJ76_700023933</name>
</gene>
<feature type="transmembrane region" description="Helical" evidence="1">
    <location>
        <begin position="63"/>
        <end position="92"/>
    </location>
</feature>
<proteinExistence type="predicted"/>
<feature type="transmembrane region" description="Helical" evidence="1">
    <location>
        <begin position="32"/>
        <end position="51"/>
    </location>
</feature>
<organism evidence="2 3">
    <name type="scientific">Vairimorpha ceranae</name>
    <dbReference type="NCBI Taxonomy" id="40302"/>
    <lineage>
        <taxon>Eukaryota</taxon>
        <taxon>Fungi</taxon>
        <taxon>Fungi incertae sedis</taxon>
        <taxon>Microsporidia</taxon>
        <taxon>Nosematidae</taxon>
        <taxon>Vairimorpha</taxon>
    </lineage>
</organism>
<dbReference type="PANTHER" id="PTHR21493:SF9">
    <property type="entry name" value="GOLGI TRANSPORT PROTEIN 1-RELATED"/>
    <property type="match status" value="1"/>
</dbReference>
<dbReference type="GeneID" id="36321223"/>
<dbReference type="GO" id="GO:0005829">
    <property type="term" value="C:cytosol"/>
    <property type="evidence" value="ECO:0007669"/>
    <property type="project" value="GOC"/>
</dbReference>
<dbReference type="VEuPathDB" id="MicrosporidiaDB:AAJ76_700023933"/>
<dbReference type="OrthoDB" id="2193718at2759"/>
<protein>
    <submittedName>
        <fullName evidence="2">Uncharacterized protein</fullName>
    </submittedName>
</protein>
<dbReference type="PANTHER" id="PTHR21493">
    <property type="entry name" value="CGI-141-RELATED/LIPASE CONTAINING PROTEIN"/>
    <property type="match status" value="1"/>
</dbReference>
<dbReference type="GO" id="GO:0042147">
    <property type="term" value="P:retrograde transport, endosome to Golgi"/>
    <property type="evidence" value="ECO:0007669"/>
    <property type="project" value="InterPro"/>
</dbReference>
<keyword evidence="1" id="KW-0812">Transmembrane</keyword>
<dbReference type="EMBL" id="JPQZ01000007">
    <property type="protein sequence ID" value="KKO76057.1"/>
    <property type="molecule type" value="Genomic_DNA"/>
</dbReference>
<keyword evidence="1" id="KW-0472">Membrane</keyword>
<dbReference type="AlphaFoldDB" id="A0A0F9YUC3"/>